<feature type="compositionally biased region" description="Acidic residues" evidence="1">
    <location>
        <begin position="199"/>
        <end position="216"/>
    </location>
</feature>
<dbReference type="RefSeq" id="WP_108025667.1">
    <property type="nucleotide sequence ID" value="NZ_QBKR01000027.1"/>
</dbReference>
<feature type="compositionally biased region" description="Acidic residues" evidence="1">
    <location>
        <begin position="159"/>
        <end position="177"/>
    </location>
</feature>
<evidence type="ECO:0000313" key="4">
    <source>
        <dbReference type="Proteomes" id="UP000244240"/>
    </source>
</evidence>
<comment type="caution">
    <text evidence="3">The sequence shown here is derived from an EMBL/GenBank/DDBJ whole genome shotgun (WGS) entry which is preliminary data.</text>
</comment>
<evidence type="ECO:0000256" key="2">
    <source>
        <dbReference type="SAM" id="SignalP"/>
    </source>
</evidence>
<reference evidence="3 4" key="1">
    <citation type="submission" date="2018-04" db="EMBL/GenBank/DDBJ databases">
        <title>Genomic Encyclopedia of Archaeal and Bacterial Type Strains, Phase II (KMG-II): from individual species to whole genera.</title>
        <authorList>
            <person name="Goeker M."/>
        </authorList>
    </citation>
    <scope>NUCLEOTIDE SEQUENCE [LARGE SCALE GENOMIC DNA]</scope>
    <source>
        <strain evidence="3 4">DSM 45787</strain>
    </source>
</reference>
<dbReference type="EMBL" id="QBKR01000027">
    <property type="protein sequence ID" value="PTX53689.1"/>
    <property type="molecule type" value="Genomic_DNA"/>
</dbReference>
<proteinExistence type="predicted"/>
<feature type="compositionally biased region" description="Polar residues" evidence="1">
    <location>
        <begin position="113"/>
        <end position="122"/>
    </location>
</feature>
<protein>
    <submittedName>
        <fullName evidence="3">Uncharacterized protein</fullName>
    </submittedName>
</protein>
<dbReference type="AlphaFoldDB" id="A0A2T6BC94"/>
<dbReference type="Proteomes" id="UP000244240">
    <property type="component" value="Unassembled WGS sequence"/>
</dbReference>
<name>A0A2T6BC94_9BACL</name>
<dbReference type="OrthoDB" id="2991375at2"/>
<feature type="chain" id="PRO_5015557307" evidence="2">
    <location>
        <begin position="37"/>
        <end position="230"/>
    </location>
</feature>
<gene>
    <name evidence="3" type="ORF">C8P63_1279</name>
</gene>
<keyword evidence="2" id="KW-0732">Signal</keyword>
<evidence type="ECO:0000313" key="3">
    <source>
        <dbReference type="EMBL" id="PTX53689.1"/>
    </source>
</evidence>
<evidence type="ECO:0000256" key="1">
    <source>
        <dbReference type="SAM" id="MobiDB-lite"/>
    </source>
</evidence>
<feature type="signal peptide" evidence="2">
    <location>
        <begin position="1"/>
        <end position="36"/>
    </location>
</feature>
<sequence>MRLKFYRTRRLRKVALFSFVGTLMVSGFITPHVAQAPEGHEWGLWGKPTGGGNKADMELSKKRIRPDQKESDHPSSDEEKDAVATADHRMPATEHQAHDLKKPDPTPSAAVHTRTTTQQQMSRPKPEEDPASQESDENAEQQNEENPAIPEAQLNENPEGSDENAEEDPDEGSDGSETESGSPSDENESPDPQPSDPANSDDDTENSSEDTDEEGQDSSATLLDGLLEWK</sequence>
<feature type="region of interest" description="Disordered" evidence="1">
    <location>
        <begin position="40"/>
        <end position="230"/>
    </location>
</feature>
<accession>A0A2T6BC94</accession>
<feature type="compositionally biased region" description="Basic and acidic residues" evidence="1">
    <location>
        <begin position="86"/>
        <end position="104"/>
    </location>
</feature>
<feature type="compositionally biased region" description="Basic and acidic residues" evidence="1">
    <location>
        <begin position="55"/>
        <end position="77"/>
    </location>
</feature>
<feature type="compositionally biased region" description="Acidic residues" evidence="1">
    <location>
        <begin position="129"/>
        <end position="143"/>
    </location>
</feature>
<keyword evidence="4" id="KW-1185">Reference proteome</keyword>
<organism evidence="3 4">
    <name type="scientific">Melghirimyces profundicolus</name>
    <dbReference type="NCBI Taxonomy" id="1242148"/>
    <lineage>
        <taxon>Bacteria</taxon>
        <taxon>Bacillati</taxon>
        <taxon>Bacillota</taxon>
        <taxon>Bacilli</taxon>
        <taxon>Bacillales</taxon>
        <taxon>Thermoactinomycetaceae</taxon>
        <taxon>Melghirimyces</taxon>
    </lineage>
</organism>